<comment type="similarity">
    <text evidence="2">Belongs to the MoaE family.</text>
</comment>
<comment type="pathway">
    <text evidence="1">Cofactor biosynthesis; molybdopterin biosynthesis.</text>
</comment>
<evidence type="ECO:0000256" key="4">
    <source>
        <dbReference type="ARBA" id="ARBA00013858"/>
    </source>
</evidence>
<dbReference type="EMBL" id="SADE01000003">
    <property type="protein sequence ID" value="RVU34963.1"/>
    <property type="molecule type" value="Genomic_DNA"/>
</dbReference>
<comment type="catalytic activity">
    <reaction evidence="12">
        <text>2 [molybdopterin-synthase sulfur-carrier protein]-C-terminal-Gly-aminoethanethioate + cyclic pyranopterin phosphate + H2O = molybdopterin + 2 [molybdopterin-synthase sulfur-carrier protein]-C-terminal Gly-Gly + 2 H(+)</text>
        <dbReference type="Rhea" id="RHEA:26333"/>
        <dbReference type="Rhea" id="RHEA-COMP:12202"/>
        <dbReference type="Rhea" id="RHEA-COMP:19907"/>
        <dbReference type="ChEBI" id="CHEBI:15377"/>
        <dbReference type="ChEBI" id="CHEBI:15378"/>
        <dbReference type="ChEBI" id="CHEBI:58698"/>
        <dbReference type="ChEBI" id="CHEBI:59648"/>
        <dbReference type="ChEBI" id="CHEBI:90778"/>
        <dbReference type="ChEBI" id="CHEBI:232372"/>
        <dbReference type="EC" id="2.8.1.12"/>
    </reaction>
</comment>
<evidence type="ECO:0000256" key="8">
    <source>
        <dbReference type="ARBA" id="ARBA00029745"/>
    </source>
</evidence>
<protein>
    <recommendedName>
        <fullName evidence="4">Molybdopterin synthase catalytic subunit</fullName>
        <ecNumber evidence="3">2.8.1.12</ecNumber>
    </recommendedName>
    <alternativeName>
        <fullName evidence="10">MPT synthase subunit 2</fullName>
    </alternativeName>
    <alternativeName>
        <fullName evidence="8">Molybdenum cofactor biosynthesis protein E</fullName>
    </alternativeName>
    <alternativeName>
        <fullName evidence="9">Molybdopterin-converting factor large subunit</fullName>
    </alternativeName>
    <alternativeName>
        <fullName evidence="11">Molybdopterin-converting factor subunit 2</fullName>
    </alternativeName>
</protein>
<dbReference type="Pfam" id="PF02391">
    <property type="entry name" value="MoaE"/>
    <property type="match status" value="1"/>
</dbReference>
<dbReference type="OrthoDB" id="9803224at2"/>
<dbReference type="RefSeq" id="WP_127767284.1">
    <property type="nucleotide sequence ID" value="NZ_SADE01000003.1"/>
</dbReference>
<dbReference type="SUPFAM" id="SSF54690">
    <property type="entry name" value="Molybdopterin synthase subunit MoaE"/>
    <property type="match status" value="1"/>
</dbReference>
<keyword evidence="5" id="KW-0501">Molybdenum cofactor biosynthesis</keyword>
<evidence type="ECO:0000256" key="9">
    <source>
        <dbReference type="ARBA" id="ARBA00030407"/>
    </source>
</evidence>
<evidence type="ECO:0000256" key="11">
    <source>
        <dbReference type="ARBA" id="ARBA00032474"/>
    </source>
</evidence>
<comment type="function">
    <text evidence="6">Converts molybdopterin precursor Z into molybdopterin. This requires the incorporation of two sulfur atoms into precursor Z to generate a dithiolene group. The sulfur is provided by MoaD.</text>
</comment>
<gene>
    <name evidence="13" type="ORF">EOI86_19205</name>
</gene>
<comment type="caution">
    <text evidence="13">The sequence shown here is derived from an EMBL/GenBank/DDBJ whole genome shotgun (WGS) entry which is preliminary data.</text>
</comment>
<name>A0A437QKC6_9PROT</name>
<comment type="subunit">
    <text evidence="7">Heterotetramer of 2 MoaD subunits and 2 MoaE subunits. Also stable as homodimer. The enzyme changes between these two forms during catalysis.</text>
</comment>
<evidence type="ECO:0000256" key="1">
    <source>
        <dbReference type="ARBA" id="ARBA00005046"/>
    </source>
</evidence>
<proteinExistence type="inferred from homology"/>
<dbReference type="Proteomes" id="UP000287447">
    <property type="component" value="Unassembled WGS sequence"/>
</dbReference>
<keyword evidence="14" id="KW-1185">Reference proteome</keyword>
<evidence type="ECO:0000256" key="5">
    <source>
        <dbReference type="ARBA" id="ARBA00023150"/>
    </source>
</evidence>
<evidence type="ECO:0000256" key="3">
    <source>
        <dbReference type="ARBA" id="ARBA00011950"/>
    </source>
</evidence>
<accession>A0A437QKC6</accession>
<dbReference type="EC" id="2.8.1.12" evidence="3"/>
<dbReference type="PANTHER" id="PTHR23404">
    <property type="entry name" value="MOLYBDOPTERIN SYNTHASE RELATED"/>
    <property type="match status" value="1"/>
</dbReference>
<dbReference type="GO" id="GO:0006777">
    <property type="term" value="P:Mo-molybdopterin cofactor biosynthetic process"/>
    <property type="evidence" value="ECO:0007669"/>
    <property type="project" value="UniProtKB-KW"/>
</dbReference>
<dbReference type="InterPro" id="IPR036563">
    <property type="entry name" value="MoaE_sf"/>
</dbReference>
<evidence type="ECO:0000256" key="10">
    <source>
        <dbReference type="ARBA" id="ARBA00030781"/>
    </source>
</evidence>
<evidence type="ECO:0000256" key="12">
    <source>
        <dbReference type="ARBA" id="ARBA00049878"/>
    </source>
</evidence>
<dbReference type="InterPro" id="IPR003448">
    <property type="entry name" value="Mopterin_biosynth_MoaE"/>
</dbReference>
<evidence type="ECO:0000256" key="2">
    <source>
        <dbReference type="ARBA" id="ARBA00005426"/>
    </source>
</evidence>
<dbReference type="AlphaFoldDB" id="A0A437QKC6"/>
<dbReference type="CDD" id="cd00756">
    <property type="entry name" value="MoaE"/>
    <property type="match status" value="1"/>
</dbReference>
<sequence>MAVRVQRGEFDVGAELKALTKGNPQIGGLCAFTGLVRDVNDGASVSTLTLEHYPGMTEKMLERIEAEANKRWDLEASLIIHRYGTMNPEEVIVLTAAASSHRGDAFAACQFMMDYLKTEAPFWKVEDTGDGTRWVDSRDSDQAARERWKD</sequence>
<dbReference type="GO" id="GO:0030366">
    <property type="term" value="F:molybdopterin synthase activity"/>
    <property type="evidence" value="ECO:0007669"/>
    <property type="project" value="UniProtKB-EC"/>
</dbReference>
<evidence type="ECO:0000256" key="7">
    <source>
        <dbReference type="ARBA" id="ARBA00026066"/>
    </source>
</evidence>
<evidence type="ECO:0000256" key="6">
    <source>
        <dbReference type="ARBA" id="ARBA00025448"/>
    </source>
</evidence>
<evidence type="ECO:0000313" key="14">
    <source>
        <dbReference type="Proteomes" id="UP000287447"/>
    </source>
</evidence>
<dbReference type="Gene3D" id="3.90.1170.40">
    <property type="entry name" value="Molybdopterin biosynthesis MoaE subunit"/>
    <property type="match status" value="1"/>
</dbReference>
<dbReference type="UniPathway" id="UPA00344"/>
<reference evidence="14" key="1">
    <citation type="submission" date="2019-01" db="EMBL/GenBank/DDBJ databases">
        <title>Gri0909 isolated from a small marine red alga.</title>
        <authorList>
            <person name="Kim J."/>
            <person name="Jeong S.E."/>
            <person name="Jeon C.O."/>
        </authorList>
    </citation>
    <scope>NUCLEOTIDE SEQUENCE [LARGE SCALE GENOMIC DNA]</scope>
    <source>
        <strain evidence="14">Gri0909</strain>
    </source>
</reference>
<organism evidence="13 14">
    <name type="scientific">Hwanghaeella grinnelliae</name>
    <dbReference type="NCBI Taxonomy" id="2500179"/>
    <lineage>
        <taxon>Bacteria</taxon>
        <taxon>Pseudomonadati</taxon>
        <taxon>Pseudomonadota</taxon>
        <taxon>Alphaproteobacteria</taxon>
        <taxon>Rhodospirillales</taxon>
        <taxon>Rhodospirillaceae</taxon>
        <taxon>Hwanghaeella</taxon>
    </lineage>
</organism>
<evidence type="ECO:0000313" key="13">
    <source>
        <dbReference type="EMBL" id="RVU34963.1"/>
    </source>
</evidence>